<name>A0A453C769_AEGTS</name>
<keyword evidence="3" id="KW-1185">Reference proteome</keyword>
<reference evidence="2" key="4">
    <citation type="submission" date="2019-03" db="UniProtKB">
        <authorList>
            <consortium name="EnsemblPlants"/>
        </authorList>
    </citation>
    <scope>IDENTIFICATION</scope>
</reference>
<reference evidence="3" key="1">
    <citation type="journal article" date="2014" name="Science">
        <title>Ancient hybridizations among the ancestral genomes of bread wheat.</title>
        <authorList>
            <consortium name="International Wheat Genome Sequencing Consortium,"/>
            <person name="Marcussen T."/>
            <person name="Sandve S.R."/>
            <person name="Heier L."/>
            <person name="Spannagl M."/>
            <person name="Pfeifer M."/>
            <person name="Jakobsen K.S."/>
            <person name="Wulff B.B."/>
            <person name="Steuernagel B."/>
            <person name="Mayer K.F."/>
            <person name="Olsen O.A."/>
        </authorList>
    </citation>
    <scope>NUCLEOTIDE SEQUENCE [LARGE SCALE GENOMIC DNA]</scope>
    <source>
        <strain evidence="3">cv. AL8/78</strain>
    </source>
</reference>
<protein>
    <submittedName>
        <fullName evidence="2">Uncharacterized protein</fullName>
    </submittedName>
</protein>
<proteinExistence type="predicted"/>
<dbReference type="Gramene" id="AET2Gv20757400.16">
    <property type="protein sequence ID" value="AET2Gv20757400.16"/>
    <property type="gene ID" value="AET2Gv20757400"/>
</dbReference>
<feature type="region of interest" description="Disordered" evidence="1">
    <location>
        <begin position="95"/>
        <end position="114"/>
    </location>
</feature>
<evidence type="ECO:0000313" key="2">
    <source>
        <dbReference type="EnsemblPlants" id="AET2Gv20757400.16"/>
    </source>
</evidence>
<dbReference type="AlphaFoldDB" id="A0A453C769"/>
<dbReference type="EnsemblPlants" id="AET2Gv20757400.16">
    <property type="protein sequence ID" value="AET2Gv20757400.16"/>
    <property type="gene ID" value="AET2Gv20757400"/>
</dbReference>
<accession>A0A453C769</accession>
<evidence type="ECO:0000313" key="3">
    <source>
        <dbReference type="Proteomes" id="UP000015105"/>
    </source>
</evidence>
<reference evidence="2" key="3">
    <citation type="journal article" date="2017" name="Nature">
        <title>Genome sequence of the progenitor of the wheat D genome Aegilops tauschii.</title>
        <authorList>
            <person name="Luo M.C."/>
            <person name="Gu Y.Q."/>
            <person name="Puiu D."/>
            <person name="Wang H."/>
            <person name="Twardziok S.O."/>
            <person name="Deal K.R."/>
            <person name="Huo N."/>
            <person name="Zhu T."/>
            <person name="Wang L."/>
            <person name="Wang Y."/>
            <person name="McGuire P.E."/>
            <person name="Liu S."/>
            <person name="Long H."/>
            <person name="Ramasamy R.K."/>
            <person name="Rodriguez J.C."/>
            <person name="Van S.L."/>
            <person name="Yuan L."/>
            <person name="Wang Z."/>
            <person name="Xia Z."/>
            <person name="Xiao L."/>
            <person name="Anderson O.D."/>
            <person name="Ouyang S."/>
            <person name="Liang Y."/>
            <person name="Zimin A.V."/>
            <person name="Pertea G."/>
            <person name="Qi P."/>
            <person name="Bennetzen J.L."/>
            <person name="Dai X."/>
            <person name="Dawson M.W."/>
            <person name="Muller H.G."/>
            <person name="Kugler K."/>
            <person name="Rivarola-Duarte L."/>
            <person name="Spannagl M."/>
            <person name="Mayer K.F.X."/>
            <person name="Lu F.H."/>
            <person name="Bevan M.W."/>
            <person name="Leroy P."/>
            <person name="Li P."/>
            <person name="You F.M."/>
            <person name="Sun Q."/>
            <person name="Liu Z."/>
            <person name="Lyons E."/>
            <person name="Wicker T."/>
            <person name="Salzberg S.L."/>
            <person name="Devos K.M."/>
            <person name="Dvorak J."/>
        </authorList>
    </citation>
    <scope>NUCLEOTIDE SEQUENCE [LARGE SCALE GENOMIC DNA]</scope>
    <source>
        <strain evidence="2">cv. AL8/78</strain>
    </source>
</reference>
<reference evidence="2" key="5">
    <citation type="journal article" date="2021" name="G3 (Bethesda)">
        <title>Aegilops tauschii genome assembly Aet v5.0 features greater sequence contiguity and improved annotation.</title>
        <authorList>
            <person name="Wang L."/>
            <person name="Zhu T."/>
            <person name="Rodriguez J.C."/>
            <person name="Deal K.R."/>
            <person name="Dubcovsky J."/>
            <person name="McGuire P.E."/>
            <person name="Lux T."/>
            <person name="Spannagl M."/>
            <person name="Mayer K.F.X."/>
            <person name="Baldrich P."/>
            <person name="Meyers B.C."/>
            <person name="Huo N."/>
            <person name="Gu Y.Q."/>
            <person name="Zhou H."/>
            <person name="Devos K.M."/>
            <person name="Bennetzen J.L."/>
            <person name="Unver T."/>
            <person name="Budak H."/>
            <person name="Gulick P.J."/>
            <person name="Galiba G."/>
            <person name="Kalapos B."/>
            <person name="Nelson D.R."/>
            <person name="Li P."/>
            <person name="You F.M."/>
            <person name="Luo M.C."/>
            <person name="Dvorak J."/>
        </authorList>
    </citation>
    <scope>NUCLEOTIDE SEQUENCE [LARGE SCALE GENOMIC DNA]</scope>
    <source>
        <strain evidence="2">cv. AL8/78</strain>
    </source>
</reference>
<reference evidence="3" key="2">
    <citation type="journal article" date="2017" name="Nat. Plants">
        <title>The Aegilops tauschii genome reveals multiple impacts of transposons.</title>
        <authorList>
            <person name="Zhao G."/>
            <person name="Zou C."/>
            <person name="Li K."/>
            <person name="Wang K."/>
            <person name="Li T."/>
            <person name="Gao L."/>
            <person name="Zhang X."/>
            <person name="Wang H."/>
            <person name="Yang Z."/>
            <person name="Liu X."/>
            <person name="Jiang W."/>
            <person name="Mao L."/>
            <person name="Kong X."/>
            <person name="Jiao Y."/>
            <person name="Jia J."/>
        </authorList>
    </citation>
    <scope>NUCLEOTIDE SEQUENCE [LARGE SCALE GENOMIC DNA]</scope>
    <source>
        <strain evidence="3">cv. AL8/78</strain>
    </source>
</reference>
<sequence length="114" mass="12235">TGSNKDTGRQRHVLTPQRHQWWSLAPSALLLVTPVWDLVLLLDCQQGTAEAAKLILFSMKLPLSYCEMQCQVLSGGPGRSPGVLTLRPRVRPCVAPAGETKGDGGRVTFGATPA</sequence>
<dbReference type="Proteomes" id="UP000015105">
    <property type="component" value="Chromosome 2D"/>
</dbReference>
<organism evidence="2 3">
    <name type="scientific">Aegilops tauschii subsp. strangulata</name>
    <name type="common">Goatgrass</name>
    <dbReference type="NCBI Taxonomy" id="200361"/>
    <lineage>
        <taxon>Eukaryota</taxon>
        <taxon>Viridiplantae</taxon>
        <taxon>Streptophyta</taxon>
        <taxon>Embryophyta</taxon>
        <taxon>Tracheophyta</taxon>
        <taxon>Spermatophyta</taxon>
        <taxon>Magnoliopsida</taxon>
        <taxon>Liliopsida</taxon>
        <taxon>Poales</taxon>
        <taxon>Poaceae</taxon>
        <taxon>BOP clade</taxon>
        <taxon>Pooideae</taxon>
        <taxon>Triticodae</taxon>
        <taxon>Triticeae</taxon>
        <taxon>Triticinae</taxon>
        <taxon>Aegilops</taxon>
    </lineage>
</organism>
<evidence type="ECO:0000256" key="1">
    <source>
        <dbReference type="SAM" id="MobiDB-lite"/>
    </source>
</evidence>